<reference evidence="1 2" key="1">
    <citation type="journal article" date="2013" name="J. Virol.">
        <title>New Insights into the Evolution of Entomopoxvirinae from the Complete Genome Sequences of Four Entomopoxviruses Infecting Adoxophyes honmai, Choristoneura biennis, Choristoneura rosaceana, and Mythimna separata.</title>
        <authorList>
            <person name="Theze J."/>
            <person name="Takatsuka J."/>
            <person name="Li Z."/>
            <person name="Gallais J."/>
            <person name="Doucet D."/>
            <person name="Arif B."/>
            <person name="Nakai M."/>
            <person name="Herniou E.A."/>
        </authorList>
    </citation>
    <scope>NUCLEOTIDE SEQUENCE [LARGE SCALE GENOMIC DNA]</scope>
</reference>
<dbReference type="EMBL" id="HF679134">
    <property type="protein sequence ID" value="CCU56494.1"/>
    <property type="molecule type" value="Genomic_DNA"/>
</dbReference>
<proteinExistence type="predicted"/>
<dbReference type="Proteomes" id="UP000792671">
    <property type="component" value="Genome"/>
</dbReference>
<dbReference type="OrthoDB" id="39571at10239"/>
<name>A0A916KQK6_9POXV</name>
<dbReference type="GeneID" id="15613918"/>
<evidence type="ECO:0000313" key="1">
    <source>
        <dbReference type="EMBL" id="CCU56494.1"/>
    </source>
</evidence>
<accession>A0A916KQK6</accession>
<keyword evidence="2" id="KW-1185">Reference proteome</keyword>
<gene>
    <name evidence="1" type="ORF">MYSEV_296</name>
</gene>
<protein>
    <submittedName>
        <fullName evidence="1">Uncharacterized protein</fullName>
    </submittedName>
</protein>
<dbReference type="RefSeq" id="YP_008003813.1">
    <property type="nucleotide sequence ID" value="NC_021246.1"/>
</dbReference>
<sequence length="128" mass="15173">MGFGFFAVLRVYDKSTKEKKYTEISPDRYKIEKWSYTFRVPKEYLDDEKYYVNITAGTCDDPNQMSIKIDGKYYGTTNCSYDDLSENELKYLQKGNHVIIKNYNKIRINMPTLQSQYVVVDIQHAYLD</sequence>
<organism evidence="1 2">
    <name type="scientific">Mythimna separata entomopoxvirus 'L'</name>
    <dbReference type="NCBI Taxonomy" id="1293572"/>
    <lineage>
        <taxon>Viruses</taxon>
        <taxon>Varidnaviria</taxon>
        <taxon>Bamfordvirae</taxon>
        <taxon>Nucleocytoviricota</taxon>
        <taxon>Pokkesviricetes</taxon>
        <taxon>Chitovirales</taxon>
        <taxon>Poxviridae</taxon>
        <taxon>Entomopoxvirinae</taxon>
        <taxon>Betaentomopoxvirus</taxon>
        <taxon>Betaentomopoxvirus mseparata</taxon>
        <taxon>Mythimna separata entomopoxvirus</taxon>
    </lineage>
</organism>
<evidence type="ECO:0000313" key="2">
    <source>
        <dbReference type="Proteomes" id="UP000792671"/>
    </source>
</evidence>
<dbReference type="KEGG" id="vg:15613918"/>